<feature type="chain" id="PRO_5036953205" evidence="1">
    <location>
        <begin position="21"/>
        <end position="291"/>
    </location>
</feature>
<dbReference type="InterPro" id="IPR009003">
    <property type="entry name" value="Peptidase_S1_PA"/>
</dbReference>
<keyword evidence="1" id="KW-0732">Signal</keyword>
<dbReference type="GO" id="GO:0006508">
    <property type="term" value="P:proteolysis"/>
    <property type="evidence" value="ECO:0007669"/>
    <property type="project" value="UniProtKB-KW"/>
</dbReference>
<keyword evidence="4" id="KW-1185">Reference proteome</keyword>
<accession>A0A934V921</accession>
<keyword evidence="3" id="KW-0378">Hydrolase</keyword>
<dbReference type="SUPFAM" id="SSF50494">
    <property type="entry name" value="Trypsin-like serine proteases"/>
    <property type="match status" value="1"/>
</dbReference>
<dbReference type="AlphaFoldDB" id="A0A934V921"/>
<evidence type="ECO:0000313" key="3">
    <source>
        <dbReference type="EMBL" id="MBK1817852.1"/>
    </source>
</evidence>
<dbReference type="Gene3D" id="2.40.10.10">
    <property type="entry name" value="Trypsin-like serine proteases"/>
    <property type="match status" value="1"/>
</dbReference>
<reference evidence="3" key="1">
    <citation type="submission" date="2021-01" db="EMBL/GenBank/DDBJ databases">
        <title>Modified the classification status of verrucomicrobia.</title>
        <authorList>
            <person name="Feng X."/>
        </authorList>
    </citation>
    <scope>NUCLEOTIDE SEQUENCE</scope>
    <source>
        <strain evidence="3">JCM 18052</strain>
    </source>
</reference>
<dbReference type="EMBL" id="JAENIK010000012">
    <property type="protein sequence ID" value="MBK1817852.1"/>
    <property type="molecule type" value="Genomic_DNA"/>
</dbReference>
<dbReference type="PANTHER" id="PTHR24260:SF136">
    <property type="entry name" value="GH08193P-RELATED"/>
    <property type="match status" value="1"/>
</dbReference>
<comment type="caution">
    <text evidence="3">The sequence shown here is derived from an EMBL/GenBank/DDBJ whole genome shotgun (WGS) entry which is preliminary data.</text>
</comment>
<keyword evidence="3" id="KW-0645">Protease</keyword>
<dbReference type="InterPro" id="IPR001314">
    <property type="entry name" value="Peptidase_S1A"/>
</dbReference>
<dbReference type="Proteomes" id="UP000600139">
    <property type="component" value="Unassembled WGS sequence"/>
</dbReference>
<proteinExistence type="predicted"/>
<dbReference type="PRINTS" id="PR00722">
    <property type="entry name" value="CHYMOTRYPSIN"/>
</dbReference>
<organism evidence="3 4">
    <name type="scientific">Luteolibacter yonseiensis</name>
    <dbReference type="NCBI Taxonomy" id="1144680"/>
    <lineage>
        <taxon>Bacteria</taxon>
        <taxon>Pseudomonadati</taxon>
        <taxon>Verrucomicrobiota</taxon>
        <taxon>Verrucomicrobiia</taxon>
        <taxon>Verrucomicrobiales</taxon>
        <taxon>Verrucomicrobiaceae</taxon>
        <taxon>Luteolibacter</taxon>
    </lineage>
</organism>
<protein>
    <submittedName>
        <fullName evidence="3">Trypsin-like serine protease</fullName>
    </submittedName>
</protein>
<dbReference type="InterPro" id="IPR051333">
    <property type="entry name" value="CLIP_Serine_Protease"/>
</dbReference>
<dbReference type="PANTHER" id="PTHR24260">
    <property type="match status" value="1"/>
</dbReference>
<dbReference type="PROSITE" id="PS50240">
    <property type="entry name" value="TRYPSIN_DOM"/>
    <property type="match status" value="1"/>
</dbReference>
<dbReference type="InterPro" id="IPR043504">
    <property type="entry name" value="Peptidase_S1_PA_chymotrypsin"/>
</dbReference>
<dbReference type="RefSeq" id="WP_200352780.1">
    <property type="nucleotide sequence ID" value="NZ_BAABHZ010000001.1"/>
</dbReference>
<dbReference type="PROSITE" id="PS51257">
    <property type="entry name" value="PROKAR_LIPOPROTEIN"/>
    <property type="match status" value="1"/>
</dbReference>
<evidence type="ECO:0000256" key="1">
    <source>
        <dbReference type="SAM" id="SignalP"/>
    </source>
</evidence>
<dbReference type="GO" id="GO:0004252">
    <property type="term" value="F:serine-type endopeptidase activity"/>
    <property type="evidence" value="ECO:0007669"/>
    <property type="project" value="InterPro"/>
</dbReference>
<dbReference type="InterPro" id="IPR001254">
    <property type="entry name" value="Trypsin_dom"/>
</dbReference>
<name>A0A934V921_9BACT</name>
<feature type="signal peptide" evidence="1">
    <location>
        <begin position="1"/>
        <end position="20"/>
    </location>
</feature>
<evidence type="ECO:0000259" key="2">
    <source>
        <dbReference type="PROSITE" id="PS50240"/>
    </source>
</evidence>
<sequence>MKPPSFALMVIIGMACTAEASTTLHTLDPQAYRDEAALYPSVGKVAGNGITGSGVLISNQWVLTAAHVALGKQAGDTFNVGGVDYTISSSVTHPNYLSAGSNSYDLGLLYLSAPVTTAGPAQMFRYAQPSSIIGKEATYVGVGFTGTGITGVSSSAPELRAFTNLIEFYGEQYGLTNTSIVSDFDNHDGTINRADSIAAATRLEGSLAPGDSGGGVFVTEGGVRYLVGINSYSGYVNVGGMNSKYGGISGAMDLQQFYPWIFSATGISAVPEPGVLWLCALGGLLGLVRRR</sequence>
<feature type="domain" description="Peptidase S1" evidence="2">
    <location>
        <begin position="11"/>
        <end position="266"/>
    </location>
</feature>
<evidence type="ECO:0000313" key="4">
    <source>
        <dbReference type="Proteomes" id="UP000600139"/>
    </source>
</evidence>
<dbReference type="Pfam" id="PF00089">
    <property type="entry name" value="Trypsin"/>
    <property type="match status" value="1"/>
</dbReference>
<dbReference type="SMART" id="SM00020">
    <property type="entry name" value="Tryp_SPc"/>
    <property type="match status" value="1"/>
</dbReference>
<gene>
    <name evidence="3" type="ORF">JIN84_19685</name>
</gene>